<feature type="domain" description="FAD/NAD(P)-binding" evidence="5">
    <location>
        <begin position="3"/>
        <end position="294"/>
    </location>
</feature>
<comment type="cofactor">
    <cofactor evidence="1">
        <name>FAD</name>
        <dbReference type="ChEBI" id="CHEBI:57692"/>
    </cofactor>
</comment>
<dbReference type="Proteomes" id="UP000032336">
    <property type="component" value="Unassembled WGS sequence"/>
</dbReference>
<dbReference type="AlphaFoldDB" id="A0A0D8FYJ3"/>
<gene>
    <name evidence="7" type="primary">andAa</name>
    <name evidence="7" type="ORF">FEAC_01310</name>
</gene>
<name>A0A0D8FYJ3_9ACTN</name>
<evidence type="ECO:0000256" key="1">
    <source>
        <dbReference type="ARBA" id="ARBA00001974"/>
    </source>
</evidence>
<dbReference type="PANTHER" id="PTHR43557:SF2">
    <property type="entry name" value="RIESKE DOMAIN-CONTAINING PROTEIN-RELATED"/>
    <property type="match status" value="1"/>
</dbReference>
<dbReference type="EMBL" id="JXUW01000001">
    <property type="protein sequence ID" value="KJE78139.1"/>
    <property type="molecule type" value="Genomic_DNA"/>
</dbReference>
<keyword evidence="4 7" id="KW-0560">Oxidoreductase</keyword>
<dbReference type="Pfam" id="PF14759">
    <property type="entry name" value="Reductase_C"/>
    <property type="match status" value="1"/>
</dbReference>
<feature type="domain" description="Reductase C-terminal" evidence="6">
    <location>
        <begin position="316"/>
        <end position="373"/>
    </location>
</feature>
<evidence type="ECO:0000256" key="4">
    <source>
        <dbReference type="ARBA" id="ARBA00023002"/>
    </source>
</evidence>
<accession>A0A0D8FYJ3</accession>
<dbReference type="STRING" id="1121877.FEAC_01310"/>
<keyword evidence="2" id="KW-0285">Flavoprotein</keyword>
<organism evidence="7 8">
    <name type="scientific">Ferrimicrobium acidiphilum DSM 19497</name>
    <dbReference type="NCBI Taxonomy" id="1121877"/>
    <lineage>
        <taxon>Bacteria</taxon>
        <taxon>Bacillati</taxon>
        <taxon>Actinomycetota</taxon>
        <taxon>Acidimicrobiia</taxon>
        <taxon>Acidimicrobiales</taxon>
        <taxon>Acidimicrobiaceae</taxon>
        <taxon>Ferrimicrobium</taxon>
    </lineage>
</organism>
<comment type="caution">
    <text evidence="7">The sequence shown here is derived from an EMBL/GenBank/DDBJ whole genome shotgun (WGS) entry which is preliminary data.</text>
</comment>
<dbReference type="InterPro" id="IPR028202">
    <property type="entry name" value="Reductase_C"/>
</dbReference>
<proteinExistence type="predicted"/>
<sequence length="380" mass="40881">MRRLVVVGGALAGHRSAVHARRLDPDLDITVLAAEDELPYQRPPLSKGYLLGTVSSQRVRLRGAGEGYRLLAANPAIGLDLAQSSVLTSDGIQSFDLLIIATGAQPHRLEGFPPDQDVVYLRTVGDANLLKEALARIHHLTIVGGGFIGAEVAVSARRLGVEVTIVEQSAHLLSRAVGPGVSRLIEENLQRLGVELALESTTKLEAVNNRRLVRDGSREWLTDLVVVGVGVHPSTEWLGGALPLREDGGVAVNEFGFVDGFSQIAAAGDVASWHHPLYGRPLRFEHFEVAANQALHAAEALVSDKHIAYTDIPFGWSDQGELLVQILGVPSPGLAEEEESVDGGNMFLYRRDDRIEGAILVNAPEELTALRDRILSSLSS</sequence>
<dbReference type="Pfam" id="PF07992">
    <property type="entry name" value="Pyr_redox_2"/>
    <property type="match status" value="1"/>
</dbReference>
<dbReference type="GeneID" id="78371487"/>
<evidence type="ECO:0000259" key="5">
    <source>
        <dbReference type="Pfam" id="PF07992"/>
    </source>
</evidence>
<protein>
    <submittedName>
        <fullName evidence="7">Anthranilate 1,2-dioxygenase system ferredoxin--NAD(+) reductase component</fullName>
        <ecNumber evidence="7">1.18.1.3</ecNumber>
    </submittedName>
</protein>
<dbReference type="InterPro" id="IPR023753">
    <property type="entry name" value="FAD/NAD-binding_dom"/>
</dbReference>
<evidence type="ECO:0000313" key="7">
    <source>
        <dbReference type="EMBL" id="KJE78139.1"/>
    </source>
</evidence>
<dbReference type="PANTHER" id="PTHR43557">
    <property type="entry name" value="APOPTOSIS-INDUCING FACTOR 1"/>
    <property type="match status" value="1"/>
</dbReference>
<reference evidence="7 8" key="1">
    <citation type="submission" date="2015-01" db="EMBL/GenBank/DDBJ databases">
        <title>Draft genome of the acidophilic iron oxidizer Ferrimicrobium acidiphilum strain T23.</title>
        <authorList>
            <person name="Poehlein A."/>
            <person name="Eisen S."/>
            <person name="Schloemann M."/>
            <person name="Johnson B.D."/>
            <person name="Daniel R."/>
            <person name="Muehling M."/>
        </authorList>
    </citation>
    <scope>NUCLEOTIDE SEQUENCE [LARGE SCALE GENOMIC DNA]</scope>
    <source>
        <strain evidence="7 8">T23</strain>
    </source>
</reference>
<keyword evidence="3" id="KW-0274">FAD</keyword>
<dbReference type="GO" id="GO:0008860">
    <property type="term" value="F:ferredoxin-NAD+ reductase activity"/>
    <property type="evidence" value="ECO:0007669"/>
    <property type="project" value="UniProtKB-EC"/>
</dbReference>
<dbReference type="GO" id="GO:0005737">
    <property type="term" value="C:cytoplasm"/>
    <property type="evidence" value="ECO:0007669"/>
    <property type="project" value="TreeGrafter"/>
</dbReference>
<evidence type="ECO:0000256" key="2">
    <source>
        <dbReference type="ARBA" id="ARBA00022630"/>
    </source>
</evidence>
<dbReference type="PRINTS" id="PR00469">
    <property type="entry name" value="PNDRDTASEII"/>
</dbReference>
<dbReference type="InterPro" id="IPR016156">
    <property type="entry name" value="FAD/NAD-linked_Rdtase_dimer_sf"/>
</dbReference>
<dbReference type="SUPFAM" id="SSF55424">
    <property type="entry name" value="FAD/NAD-linked reductases, dimerisation (C-terminal) domain"/>
    <property type="match status" value="1"/>
</dbReference>
<evidence type="ECO:0000256" key="3">
    <source>
        <dbReference type="ARBA" id="ARBA00022827"/>
    </source>
</evidence>
<dbReference type="EC" id="1.18.1.3" evidence="7"/>
<keyword evidence="8" id="KW-1185">Reference proteome</keyword>
<dbReference type="Gene3D" id="3.50.50.60">
    <property type="entry name" value="FAD/NAD(P)-binding domain"/>
    <property type="match status" value="2"/>
</dbReference>
<dbReference type="InterPro" id="IPR050446">
    <property type="entry name" value="FAD-oxidoreductase/Apoptosis"/>
</dbReference>
<keyword evidence="7" id="KW-0223">Dioxygenase</keyword>
<dbReference type="InterPro" id="IPR036188">
    <property type="entry name" value="FAD/NAD-bd_sf"/>
</dbReference>
<dbReference type="PATRIC" id="fig|1121877.4.peg.140"/>
<dbReference type="RefSeq" id="WP_052565038.1">
    <property type="nucleotide sequence ID" value="NZ_JXUW01000001.1"/>
</dbReference>
<dbReference type="PRINTS" id="PR00368">
    <property type="entry name" value="FADPNR"/>
</dbReference>
<dbReference type="eggNOG" id="COG0446">
    <property type="taxonomic scope" value="Bacteria"/>
</dbReference>
<evidence type="ECO:0000259" key="6">
    <source>
        <dbReference type="Pfam" id="PF14759"/>
    </source>
</evidence>
<dbReference type="GO" id="GO:0016651">
    <property type="term" value="F:oxidoreductase activity, acting on NAD(P)H"/>
    <property type="evidence" value="ECO:0007669"/>
    <property type="project" value="TreeGrafter"/>
</dbReference>
<dbReference type="SUPFAM" id="SSF51905">
    <property type="entry name" value="FAD/NAD(P)-binding domain"/>
    <property type="match status" value="2"/>
</dbReference>
<dbReference type="OrthoDB" id="3846278at2"/>
<dbReference type="Gene3D" id="3.30.390.30">
    <property type="match status" value="1"/>
</dbReference>
<evidence type="ECO:0000313" key="8">
    <source>
        <dbReference type="Proteomes" id="UP000032336"/>
    </source>
</evidence>
<dbReference type="GO" id="GO:0051213">
    <property type="term" value="F:dioxygenase activity"/>
    <property type="evidence" value="ECO:0007669"/>
    <property type="project" value="UniProtKB-KW"/>
</dbReference>